<comment type="caution">
    <text evidence="1">The sequence shown here is derived from an EMBL/GenBank/DDBJ whole genome shotgun (WGS) entry which is preliminary data.</text>
</comment>
<dbReference type="Proteomes" id="UP001150603">
    <property type="component" value="Unassembled WGS sequence"/>
</dbReference>
<evidence type="ECO:0000313" key="1">
    <source>
        <dbReference type="EMBL" id="KAJ1940001.1"/>
    </source>
</evidence>
<accession>A0ACC1J773</accession>
<keyword evidence="2" id="KW-1185">Reference proteome</keyword>
<sequence>MKLISLAIAALAAASAYAAGDSSAIMATADLKGTAGISAHFEFSETDAGVSVTVSAKGLAPRQQYPYHIHQKLVPANGDCTATGGHLDPDRINVSGKPYKCDPMSAAETCELGDLSGIHGNMTASNSGTFAAQYEDSLLAFSGTNTILGHSLVIHSASGVRLVCGNIVAD</sequence>
<name>A0ACC1J773_9FUNG</name>
<reference evidence="1" key="1">
    <citation type="submission" date="2022-07" db="EMBL/GenBank/DDBJ databases">
        <title>Phylogenomic reconstructions and comparative analyses of Kickxellomycotina fungi.</title>
        <authorList>
            <person name="Reynolds N.K."/>
            <person name="Stajich J.E."/>
            <person name="Barry K."/>
            <person name="Grigoriev I.V."/>
            <person name="Crous P."/>
            <person name="Smith M.E."/>
        </authorList>
    </citation>
    <scope>NUCLEOTIDE SEQUENCE</scope>
    <source>
        <strain evidence="1">NRRL 5244</strain>
    </source>
</reference>
<organism evidence="1 2">
    <name type="scientific">Linderina macrospora</name>
    <dbReference type="NCBI Taxonomy" id="4868"/>
    <lineage>
        <taxon>Eukaryota</taxon>
        <taxon>Fungi</taxon>
        <taxon>Fungi incertae sedis</taxon>
        <taxon>Zoopagomycota</taxon>
        <taxon>Kickxellomycotina</taxon>
        <taxon>Kickxellomycetes</taxon>
        <taxon>Kickxellales</taxon>
        <taxon>Kickxellaceae</taxon>
        <taxon>Linderina</taxon>
    </lineage>
</organism>
<dbReference type="EMBL" id="JANBPW010002671">
    <property type="protein sequence ID" value="KAJ1940001.1"/>
    <property type="molecule type" value="Genomic_DNA"/>
</dbReference>
<proteinExistence type="predicted"/>
<protein>
    <submittedName>
        <fullName evidence="1">Uncharacterized protein</fullName>
    </submittedName>
</protein>
<gene>
    <name evidence="1" type="ORF">FBU59_003938</name>
</gene>
<evidence type="ECO:0000313" key="2">
    <source>
        <dbReference type="Proteomes" id="UP001150603"/>
    </source>
</evidence>